<keyword evidence="4" id="KW-0862">Zinc</keyword>
<evidence type="ECO:0000256" key="2">
    <source>
        <dbReference type="ARBA" id="ARBA00022737"/>
    </source>
</evidence>
<feature type="region of interest" description="Disordered" evidence="6">
    <location>
        <begin position="631"/>
        <end position="668"/>
    </location>
</feature>
<dbReference type="FunFam" id="3.30.160.60:FF:000446">
    <property type="entry name" value="Zinc finger protein"/>
    <property type="match status" value="1"/>
</dbReference>
<dbReference type="InterPro" id="IPR036236">
    <property type="entry name" value="Znf_C2H2_sf"/>
</dbReference>
<keyword evidence="5" id="KW-0440">LIM domain</keyword>
<proteinExistence type="predicted"/>
<dbReference type="Proteomes" id="UP000749559">
    <property type="component" value="Unassembled WGS sequence"/>
</dbReference>
<sequence>MKMASEGGNNTIGSDTDHQGSSVDDAVVNGVLIQNTPALKYEETTEHDEPYVSDSAKQNEPFTNDTSEHVEPSTEMTDPLQEDNEGGFTNIKTEVIDPHYEDAAINPGDFETNIAGSGDEGGYMNGEDDGMGSEYTDHTNNYFEHNMYEQTFGQEGQMDYNEEALPESYTQTKPPGRKRKKISSVNKSKKNNKSNKGKKKLPTKKARKSKEYEEDVKPKESLTRRQCKTMMLNKTESLEHLRKSDLLTIIDVLQREVKVLKSTNATIRKNASGKRSLQPRKRGIIPGRKRRTYDDIPHEKVEDGMLKCLKCSKVFYRMFLLARHYDTHRERQYECETCNKKFGSTGLLNSHMKVHKSWGFACHICGKASRIQSHHRDHMMTHFKKVGDMRLNVPGEPESDVMKCAVCYEDLASQDDLQDHYNLHVGIHTSETYSCEVCQQAFMQKARYVEHINKHSGQKPFTCDVCNKLFCRQDSLTRHKLDMHIINPNGEQIFQCDQCPRKYARKKTLRDHMKSHNREPQIMSCEFCDSTFMEKDQLRTHMKDVHPHEKPHKCDKCSQEYALKDSLKRHIERVHHGQSFMCEFCSRTFNERSVLKTHMKIHEDKKIMYCGICYHKFTRDDTLKKHMKVYHPSRESVEPVSTPPPAPIKTEDGDDDNNDFGGPDDFDDDEPTGPVKSFLCDICGFNALQKNSLAKHKRTVHGEDNEEFPCKICDISLWSKQALRKHNSMIHKKDTPIKKTPIKRTPGTKKQGGPFPCSMCSKICSTEGKLSQHFAYKHSDQKPVQNFEGCVCPVCNKTVNTKANLKQHMAFKHEGVKVKTPKNHVCPLCEKPYSIKYMLDQHMRVKHGIVDLDSPNNYQEHATQKEPGEFSGQGEYMCYICNKECGSESKLIQHIAQKHKDHFEFSCDLCKERFSSKNQLIAHRDTAHGISAFPVANSRPQTSEEAENRSNSMPTYIPPMTIQTVPTNAMHSTMPMQMPQHSQLQLNMHHAMPMNLAMPQYSNHGPNHGHEHGQYN</sequence>
<feature type="compositionally biased region" description="Polar residues" evidence="6">
    <location>
        <begin position="55"/>
        <end position="65"/>
    </location>
</feature>
<feature type="region of interest" description="Disordered" evidence="6">
    <location>
        <begin position="167"/>
        <end position="225"/>
    </location>
</feature>
<dbReference type="GO" id="GO:0008270">
    <property type="term" value="F:zinc ion binding"/>
    <property type="evidence" value="ECO:0007669"/>
    <property type="project" value="UniProtKB-KW"/>
</dbReference>
<feature type="compositionally biased region" description="Basic and acidic residues" evidence="6">
    <location>
        <begin position="40"/>
        <end position="50"/>
    </location>
</feature>
<dbReference type="Pfam" id="PF12874">
    <property type="entry name" value="zf-met"/>
    <property type="match status" value="1"/>
</dbReference>
<feature type="compositionally biased region" description="Polar residues" evidence="6">
    <location>
        <begin position="7"/>
        <end position="22"/>
    </location>
</feature>
<comment type="caution">
    <text evidence="7">The sequence shown here is derived from an EMBL/GenBank/DDBJ whole genome shotgun (WGS) entry which is preliminary data.</text>
</comment>
<evidence type="ECO:0000256" key="6">
    <source>
        <dbReference type="SAM" id="MobiDB-lite"/>
    </source>
</evidence>
<feature type="compositionally biased region" description="Acidic residues" evidence="6">
    <location>
        <begin position="652"/>
        <end position="668"/>
    </location>
</feature>
<evidence type="ECO:0000256" key="4">
    <source>
        <dbReference type="ARBA" id="ARBA00022833"/>
    </source>
</evidence>
<keyword evidence="3" id="KW-0863">Zinc-finger</keyword>
<accession>A0A8J1UVI0</accession>
<dbReference type="InterPro" id="IPR001781">
    <property type="entry name" value="Znf_LIM"/>
</dbReference>
<reference evidence="7" key="1">
    <citation type="submission" date="2022-03" db="EMBL/GenBank/DDBJ databases">
        <authorList>
            <person name="Martin C."/>
        </authorList>
    </citation>
    <scope>NUCLEOTIDE SEQUENCE</scope>
</reference>
<protein>
    <submittedName>
        <fullName evidence="7">Uncharacterized protein</fullName>
    </submittedName>
</protein>
<dbReference type="PANTHER" id="PTHR24379">
    <property type="entry name" value="KRAB AND ZINC FINGER DOMAIN-CONTAINING"/>
    <property type="match status" value="1"/>
</dbReference>
<evidence type="ECO:0000256" key="1">
    <source>
        <dbReference type="ARBA" id="ARBA00022723"/>
    </source>
</evidence>
<feature type="region of interest" description="Disordered" evidence="6">
    <location>
        <begin position="1"/>
        <end position="85"/>
    </location>
</feature>
<feature type="region of interest" description="Disordered" evidence="6">
    <location>
        <begin position="935"/>
        <end position="959"/>
    </location>
</feature>
<gene>
    <name evidence="7" type="ORF">OFUS_LOCUS547</name>
</gene>
<keyword evidence="1" id="KW-0479">Metal-binding</keyword>
<keyword evidence="2" id="KW-0677">Repeat</keyword>
<evidence type="ECO:0000256" key="5">
    <source>
        <dbReference type="ARBA" id="ARBA00023038"/>
    </source>
</evidence>
<dbReference type="Pfam" id="PF13894">
    <property type="entry name" value="zf-C2H2_4"/>
    <property type="match status" value="1"/>
</dbReference>
<dbReference type="Pfam" id="PF00096">
    <property type="entry name" value="zf-C2H2"/>
    <property type="match status" value="3"/>
</dbReference>
<organism evidence="7 8">
    <name type="scientific">Owenia fusiformis</name>
    <name type="common">Polychaete worm</name>
    <dbReference type="NCBI Taxonomy" id="6347"/>
    <lineage>
        <taxon>Eukaryota</taxon>
        <taxon>Metazoa</taxon>
        <taxon>Spiralia</taxon>
        <taxon>Lophotrochozoa</taxon>
        <taxon>Annelida</taxon>
        <taxon>Polychaeta</taxon>
        <taxon>Sedentaria</taxon>
        <taxon>Canalipalpata</taxon>
        <taxon>Sabellida</taxon>
        <taxon>Oweniida</taxon>
        <taxon>Oweniidae</taxon>
        <taxon>Owenia</taxon>
    </lineage>
</organism>
<dbReference type="PROSITE" id="PS00028">
    <property type="entry name" value="ZINC_FINGER_C2H2_1"/>
    <property type="match status" value="15"/>
</dbReference>
<evidence type="ECO:0000256" key="3">
    <source>
        <dbReference type="ARBA" id="ARBA00022771"/>
    </source>
</evidence>
<dbReference type="Gene3D" id="3.30.160.60">
    <property type="entry name" value="Classic Zinc Finger"/>
    <property type="match status" value="10"/>
</dbReference>
<feature type="compositionally biased region" description="Polar residues" evidence="6">
    <location>
        <begin position="938"/>
        <end position="954"/>
    </location>
</feature>
<evidence type="ECO:0000313" key="7">
    <source>
        <dbReference type="EMBL" id="CAH1772856.1"/>
    </source>
</evidence>
<feature type="compositionally biased region" description="Basic residues" evidence="6">
    <location>
        <begin position="175"/>
        <end position="208"/>
    </location>
</feature>
<dbReference type="AlphaFoldDB" id="A0A8J1UVI0"/>
<dbReference type="OrthoDB" id="6077919at2759"/>
<feature type="compositionally biased region" description="Basic and acidic residues" evidence="6">
    <location>
        <begin position="209"/>
        <end position="223"/>
    </location>
</feature>
<dbReference type="EMBL" id="CAIIXF020000001">
    <property type="protein sequence ID" value="CAH1772856.1"/>
    <property type="molecule type" value="Genomic_DNA"/>
</dbReference>
<dbReference type="PROSITE" id="PS50157">
    <property type="entry name" value="ZINC_FINGER_C2H2_2"/>
    <property type="match status" value="15"/>
</dbReference>
<dbReference type="PANTHER" id="PTHR24379:SF121">
    <property type="entry name" value="C2H2-TYPE DOMAIN-CONTAINING PROTEIN"/>
    <property type="match status" value="1"/>
</dbReference>
<dbReference type="InterPro" id="IPR013087">
    <property type="entry name" value="Znf_C2H2_type"/>
</dbReference>
<dbReference type="PROSITE" id="PS50023">
    <property type="entry name" value="LIM_DOMAIN_2"/>
    <property type="match status" value="1"/>
</dbReference>
<name>A0A8J1UVI0_OWEFU</name>
<dbReference type="SUPFAM" id="SSF57667">
    <property type="entry name" value="beta-beta-alpha zinc fingers"/>
    <property type="match status" value="7"/>
</dbReference>
<evidence type="ECO:0000313" key="8">
    <source>
        <dbReference type="Proteomes" id="UP000749559"/>
    </source>
</evidence>
<keyword evidence="8" id="KW-1185">Reference proteome</keyword>
<dbReference type="SMART" id="SM00355">
    <property type="entry name" value="ZnF_C2H2"/>
    <property type="match status" value="18"/>
</dbReference>